<dbReference type="Proteomes" id="UP001168540">
    <property type="component" value="Unassembled WGS sequence"/>
</dbReference>
<dbReference type="GO" id="GO:0016787">
    <property type="term" value="F:hydrolase activity"/>
    <property type="evidence" value="ECO:0007669"/>
    <property type="project" value="UniProtKB-KW"/>
</dbReference>
<keyword evidence="2" id="KW-1185">Reference proteome</keyword>
<reference evidence="1" key="1">
    <citation type="submission" date="2023-06" db="EMBL/GenBank/DDBJ databases">
        <authorList>
            <person name="Zhang S."/>
        </authorList>
    </citation>
    <scope>NUCLEOTIDE SEQUENCE</scope>
    <source>
        <strain evidence="1">SG2303</strain>
    </source>
</reference>
<proteinExistence type="predicted"/>
<name>A0ABT7XPK9_9NEIS</name>
<keyword evidence="1" id="KW-0378">Hydrolase</keyword>
<evidence type="ECO:0000313" key="2">
    <source>
        <dbReference type="Proteomes" id="UP001168540"/>
    </source>
</evidence>
<organism evidence="1 2">
    <name type="scientific">Crenobacter oryzisoli</name>
    <dbReference type="NCBI Taxonomy" id="3056844"/>
    <lineage>
        <taxon>Bacteria</taxon>
        <taxon>Pseudomonadati</taxon>
        <taxon>Pseudomonadota</taxon>
        <taxon>Betaproteobacteria</taxon>
        <taxon>Neisseriales</taxon>
        <taxon>Neisseriaceae</taxon>
        <taxon>Crenobacter</taxon>
    </lineage>
</organism>
<dbReference type="SUPFAM" id="SSF53474">
    <property type="entry name" value="alpha/beta-Hydrolases"/>
    <property type="match status" value="1"/>
</dbReference>
<dbReference type="RefSeq" id="WP_289830375.1">
    <property type="nucleotide sequence ID" value="NZ_JAUEDK010000021.1"/>
</dbReference>
<evidence type="ECO:0000313" key="1">
    <source>
        <dbReference type="EMBL" id="MDN0075734.1"/>
    </source>
</evidence>
<dbReference type="EMBL" id="JAUEDK010000021">
    <property type="protein sequence ID" value="MDN0075734.1"/>
    <property type="molecule type" value="Genomic_DNA"/>
</dbReference>
<dbReference type="InterPro" id="IPR029058">
    <property type="entry name" value="AB_hydrolase_fold"/>
</dbReference>
<accession>A0ABT7XPK9</accession>
<gene>
    <name evidence="1" type="ORF">QU481_12630</name>
</gene>
<comment type="caution">
    <text evidence="1">The sequence shown here is derived from an EMBL/GenBank/DDBJ whole genome shotgun (WGS) entry which is preliminary data.</text>
</comment>
<protein>
    <submittedName>
        <fullName evidence="1">Alpha/beta hydrolase</fullName>
        <ecNumber evidence="1">3.-.-.-</ecNumber>
    </submittedName>
</protein>
<dbReference type="InterPro" id="IPR010662">
    <property type="entry name" value="RBBP9/YdeN"/>
</dbReference>
<sequence length="197" mass="21545">MFDEDITLVLVPGWGNSGPQHWQSHWEKGYPLAAWVEQRDWLYPSRDTWVAALADTIATVDGRVVVAAHSLGCHTAVEWLLSAPLAEQCRVQGMLLVAPPALPIRAEQARASGELPDDAPLPDFAGFEAPRLQRLPVPTLMVASQDDPFCDFAESRRMAEGWDVPLIDAGRAGHMGSDSGLDSWPAGQKLLQRLMLG</sequence>
<dbReference type="EC" id="3.-.-.-" evidence="1"/>
<dbReference type="Pfam" id="PF06821">
    <property type="entry name" value="Ser_hydrolase"/>
    <property type="match status" value="1"/>
</dbReference>
<dbReference type="Gene3D" id="3.40.50.1820">
    <property type="entry name" value="alpha/beta hydrolase"/>
    <property type="match status" value="1"/>
</dbReference>